<dbReference type="PROSITE" id="PS51832">
    <property type="entry name" value="HD_GYP"/>
    <property type="match status" value="1"/>
</dbReference>
<dbReference type="Gene3D" id="1.10.3210.10">
    <property type="entry name" value="Hypothetical protein af1432"/>
    <property type="match status" value="1"/>
</dbReference>
<dbReference type="GO" id="GO:0008081">
    <property type="term" value="F:phosphoric diester hydrolase activity"/>
    <property type="evidence" value="ECO:0007669"/>
    <property type="project" value="UniProtKB-ARBA"/>
</dbReference>
<dbReference type="OrthoDB" id="9763857at2"/>
<dbReference type="SMART" id="SM00471">
    <property type="entry name" value="HDc"/>
    <property type="match status" value="1"/>
</dbReference>
<evidence type="ECO:0000313" key="2">
    <source>
        <dbReference type="EMBL" id="RLJ65233.1"/>
    </source>
</evidence>
<dbReference type="PANTHER" id="PTHR45228:SF5">
    <property type="entry name" value="CYCLIC DI-GMP PHOSPHODIESTERASE VC_1348-RELATED"/>
    <property type="match status" value="1"/>
</dbReference>
<name>A0A497XE44_9PROT</name>
<dbReference type="Proteomes" id="UP000268908">
    <property type="component" value="Unassembled WGS sequence"/>
</dbReference>
<dbReference type="InterPro" id="IPR037522">
    <property type="entry name" value="HD_GYP_dom"/>
</dbReference>
<evidence type="ECO:0000259" key="1">
    <source>
        <dbReference type="PROSITE" id="PS51832"/>
    </source>
</evidence>
<dbReference type="InterPro" id="IPR052020">
    <property type="entry name" value="Cyclic_di-GMP/3'3'-cGAMP_PDE"/>
</dbReference>
<dbReference type="AlphaFoldDB" id="A0A497XE44"/>
<dbReference type="SUPFAM" id="SSF109604">
    <property type="entry name" value="HD-domain/PDEase-like"/>
    <property type="match status" value="1"/>
</dbReference>
<organism evidence="2 3">
    <name type="scientific">Sulfurisoma sediminicola</name>
    <dbReference type="NCBI Taxonomy" id="1381557"/>
    <lineage>
        <taxon>Bacteria</taxon>
        <taxon>Pseudomonadati</taxon>
        <taxon>Pseudomonadota</taxon>
        <taxon>Betaproteobacteria</taxon>
        <taxon>Nitrosomonadales</taxon>
        <taxon>Sterolibacteriaceae</taxon>
        <taxon>Sulfurisoma</taxon>
    </lineage>
</organism>
<dbReference type="InterPro" id="IPR003607">
    <property type="entry name" value="HD/PDEase_dom"/>
</dbReference>
<reference evidence="2 3" key="1">
    <citation type="submission" date="2018-10" db="EMBL/GenBank/DDBJ databases">
        <title>Genomic Encyclopedia of Type Strains, Phase IV (KMG-IV): sequencing the most valuable type-strain genomes for metagenomic binning, comparative biology and taxonomic classification.</title>
        <authorList>
            <person name="Goeker M."/>
        </authorList>
    </citation>
    <scope>NUCLEOTIDE SEQUENCE [LARGE SCALE GENOMIC DNA]</scope>
    <source>
        <strain evidence="2 3">DSM 26916</strain>
    </source>
</reference>
<sequence>MEEFTSPSSVPDSFAAACSECGAVSRERQYARIGDRHTCEHCLLNSRKRRGGLDSDPYEQFVESLAEAMDLRERETGLHSKRVASHTLLLAAHHYKNIGDLREVYWGSLLHDIGKIGVPDAVLLKPGKLSDDEWLIMRKHPRNGHGILQKLPFLSMAADIVLCHEERFDGSGYPAGLKGDAIPLAARLFAVIDTLDAMTFDRPYRKALPFDAAKAEILRMAGSQFDPRAVETFLREEAALREMAAMEFPAAGQDGTG</sequence>
<dbReference type="EMBL" id="RCCI01000005">
    <property type="protein sequence ID" value="RLJ65233.1"/>
    <property type="molecule type" value="Genomic_DNA"/>
</dbReference>
<dbReference type="Pfam" id="PF13487">
    <property type="entry name" value="HD_5"/>
    <property type="match status" value="1"/>
</dbReference>
<evidence type="ECO:0000313" key="3">
    <source>
        <dbReference type="Proteomes" id="UP000268908"/>
    </source>
</evidence>
<keyword evidence="3" id="KW-1185">Reference proteome</keyword>
<protein>
    <submittedName>
        <fullName evidence="2">HD domain-containing protein</fullName>
    </submittedName>
</protein>
<feature type="domain" description="HD-GYP" evidence="1">
    <location>
        <begin position="54"/>
        <end position="249"/>
    </location>
</feature>
<gene>
    <name evidence="2" type="ORF">DFR35_1890</name>
</gene>
<comment type="caution">
    <text evidence="2">The sequence shown here is derived from an EMBL/GenBank/DDBJ whole genome shotgun (WGS) entry which is preliminary data.</text>
</comment>
<proteinExistence type="predicted"/>
<dbReference type="RefSeq" id="WP_121241926.1">
    <property type="nucleotide sequence ID" value="NZ_BHVV01000008.1"/>
</dbReference>
<accession>A0A497XE44</accession>
<dbReference type="PANTHER" id="PTHR45228">
    <property type="entry name" value="CYCLIC DI-GMP PHOSPHODIESTERASE TM_0186-RELATED"/>
    <property type="match status" value="1"/>
</dbReference>
<dbReference type="CDD" id="cd00077">
    <property type="entry name" value="HDc"/>
    <property type="match status" value="1"/>
</dbReference>